<evidence type="ECO:0000256" key="1">
    <source>
        <dbReference type="SAM" id="MobiDB-lite"/>
    </source>
</evidence>
<sequence>MTVDQKSPARAELLRISRKHQRRGKRLATSFVALISRIQSSPSPPSSRAWPPTAAAENVYDDRNPRQSGPAMSEKSAPTLRQLKLPQDALVYLIDRLERDPDGVLITPDDIAGLRTSYKALLSAAYYSLYMATSLSATSEDSCWIGSGLARTTGGQTSAFKERDWANGRVYYEDLAVFFFWPAYYIFRLGLEDFLAFMKSETSTAKYHPSLEKRLKDLKQELR</sequence>
<evidence type="ECO:0000313" key="3">
    <source>
        <dbReference type="Proteomes" id="UP000717515"/>
    </source>
</evidence>
<dbReference type="AlphaFoldDB" id="A0A9P8CYG4"/>
<evidence type="ECO:0000313" key="2">
    <source>
        <dbReference type="EMBL" id="KAG9324502.1"/>
    </source>
</evidence>
<dbReference type="EMBL" id="JAIFTL010000065">
    <property type="protein sequence ID" value="KAG9324502.1"/>
    <property type="molecule type" value="Genomic_DNA"/>
</dbReference>
<gene>
    <name evidence="2" type="ORF">KVV02_006096</name>
</gene>
<dbReference type="Proteomes" id="UP000717515">
    <property type="component" value="Unassembled WGS sequence"/>
</dbReference>
<proteinExistence type="predicted"/>
<accession>A0A9P8CYG4</accession>
<protein>
    <submittedName>
        <fullName evidence="2">Uncharacterized protein</fullName>
    </submittedName>
</protein>
<comment type="caution">
    <text evidence="2">The sequence shown here is derived from an EMBL/GenBank/DDBJ whole genome shotgun (WGS) entry which is preliminary data.</text>
</comment>
<feature type="region of interest" description="Disordered" evidence="1">
    <location>
        <begin position="59"/>
        <end position="79"/>
    </location>
</feature>
<name>A0A9P8CYG4_MORAP</name>
<organism evidence="2 3">
    <name type="scientific">Mortierella alpina</name>
    <name type="common">Oleaginous fungus</name>
    <name type="synonym">Mortierella renispora</name>
    <dbReference type="NCBI Taxonomy" id="64518"/>
    <lineage>
        <taxon>Eukaryota</taxon>
        <taxon>Fungi</taxon>
        <taxon>Fungi incertae sedis</taxon>
        <taxon>Mucoromycota</taxon>
        <taxon>Mortierellomycotina</taxon>
        <taxon>Mortierellomycetes</taxon>
        <taxon>Mortierellales</taxon>
        <taxon>Mortierellaceae</taxon>
        <taxon>Mortierella</taxon>
    </lineage>
</organism>
<reference evidence="2" key="1">
    <citation type="submission" date="2021-07" db="EMBL/GenBank/DDBJ databases">
        <title>Draft genome of Mortierella alpina, strain LL118, isolated from an aspen leaf litter sample.</title>
        <authorList>
            <person name="Yang S."/>
            <person name="Vinatzer B.A."/>
        </authorList>
    </citation>
    <scope>NUCLEOTIDE SEQUENCE</scope>
    <source>
        <strain evidence="2">LL118</strain>
    </source>
</reference>